<evidence type="ECO:0000313" key="15">
    <source>
        <dbReference type="EMBL" id="QEP09220.1"/>
    </source>
</evidence>
<dbReference type="InterPro" id="IPR005970">
    <property type="entry name" value="Protochl_reductN"/>
</dbReference>
<keyword evidence="7 13" id="KW-0547">Nucleotide-binding</keyword>
<comment type="subunit">
    <text evidence="13">Protochlorophyllide reductase is composed of three subunits; ChlL, ChlN and ChlB. Forms a heterotetramer of two ChlB and two ChlN subunits.</text>
</comment>
<evidence type="ECO:0000256" key="6">
    <source>
        <dbReference type="ARBA" id="ARBA00022723"/>
    </source>
</evidence>
<gene>
    <name evidence="13 15" type="primary">chlN</name>
</gene>
<comment type="catalytic activity">
    <reaction evidence="13">
        <text>chlorophyllide a + oxidized 2[4Fe-4S]-[ferredoxin] + 2 ADP + 2 phosphate = protochlorophyllide a + reduced 2[4Fe-4S]-[ferredoxin] + 2 ATP + 2 H2O</text>
        <dbReference type="Rhea" id="RHEA:28202"/>
        <dbReference type="Rhea" id="RHEA-COMP:10002"/>
        <dbReference type="Rhea" id="RHEA-COMP:10004"/>
        <dbReference type="ChEBI" id="CHEBI:15377"/>
        <dbReference type="ChEBI" id="CHEBI:30616"/>
        <dbReference type="ChEBI" id="CHEBI:33722"/>
        <dbReference type="ChEBI" id="CHEBI:33723"/>
        <dbReference type="ChEBI" id="CHEBI:43474"/>
        <dbReference type="ChEBI" id="CHEBI:83348"/>
        <dbReference type="ChEBI" id="CHEBI:83350"/>
        <dbReference type="ChEBI" id="CHEBI:456216"/>
        <dbReference type="EC" id="1.3.7.7"/>
    </reaction>
</comment>
<keyword evidence="11 13" id="KW-0411">Iron-sulfur</keyword>
<geneLocation type="chloroplast" evidence="15"/>
<evidence type="ECO:0000256" key="4">
    <source>
        <dbReference type="ARBA" id="ARBA00022531"/>
    </source>
</evidence>
<dbReference type="GO" id="GO:0016636">
    <property type="term" value="F:oxidoreductase activity, acting on the CH-CH group of donors, iron-sulfur protein as acceptor"/>
    <property type="evidence" value="ECO:0007669"/>
    <property type="project" value="UniProtKB-UniRule"/>
</dbReference>
<dbReference type="RefSeq" id="YP_009632753.1">
    <property type="nucleotide sequence ID" value="NC_042250.1"/>
</dbReference>
<dbReference type="NCBIfam" id="NF002768">
    <property type="entry name" value="PRK02842.1"/>
    <property type="match status" value="1"/>
</dbReference>
<reference evidence="15" key="1">
    <citation type="submission" date="2019-06" db="EMBL/GenBank/DDBJ databases">
        <authorList>
            <person name="Khani Juy-Abad F."/>
            <person name="Mohammadi P."/>
            <person name="Zarrabi M."/>
        </authorList>
    </citation>
    <scope>NUCLEOTIDE SEQUENCE</scope>
</reference>
<evidence type="ECO:0000259" key="14">
    <source>
        <dbReference type="Pfam" id="PF00148"/>
    </source>
</evidence>
<keyword evidence="12 13" id="KW-0149">Chlorophyll biosynthesis</keyword>
<evidence type="ECO:0000256" key="9">
    <source>
        <dbReference type="ARBA" id="ARBA00023002"/>
    </source>
</evidence>
<dbReference type="Gene3D" id="3.40.50.1980">
    <property type="entry name" value="Nitrogenase molybdenum iron protein domain"/>
    <property type="match status" value="3"/>
</dbReference>
<dbReference type="SUPFAM" id="SSF53807">
    <property type="entry name" value="Helical backbone' metal receptor"/>
    <property type="match status" value="1"/>
</dbReference>
<keyword evidence="2 13" id="KW-0004">4Fe-4S</keyword>
<dbReference type="GO" id="GO:0016730">
    <property type="term" value="F:oxidoreductase activity, acting on iron-sulfur proteins as donors"/>
    <property type="evidence" value="ECO:0007669"/>
    <property type="project" value="InterPro"/>
</dbReference>
<evidence type="ECO:0000256" key="5">
    <source>
        <dbReference type="ARBA" id="ARBA00022640"/>
    </source>
</evidence>
<evidence type="ECO:0000256" key="8">
    <source>
        <dbReference type="ARBA" id="ARBA00022840"/>
    </source>
</evidence>
<comment type="cofactor">
    <cofactor evidence="13">
        <name>[4Fe-4S] cluster</name>
        <dbReference type="ChEBI" id="CHEBI:49883"/>
    </cofactor>
    <text evidence="13">Binds 1 [4Fe-4S] cluster per heterodimer. The cluster is bound at the heterodimer interface by residues from both subunits.</text>
</comment>
<keyword evidence="10 13" id="KW-0408">Iron</keyword>
<dbReference type="InterPro" id="IPR000510">
    <property type="entry name" value="Nase/OxRdtase_comp1"/>
</dbReference>
<protein>
    <recommendedName>
        <fullName evidence="13">Light-independent protochlorophyllide reductase subunit N</fullName>
        <shortName evidence="13">DPOR subunit N</shortName>
        <shortName evidence="13">LI-POR subunit N</shortName>
        <ecNumber evidence="13">1.3.7.7</ecNumber>
    </recommendedName>
</protein>
<comment type="similarity">
    <text evidence="13">Belongs to the BchN/ChlN family.</text>
</comment>
<keyword evidence="3 15" id="KW-0150">Chloroplast</keyword>
<keyword evidence="6 13" id="KW-0479">Metal-binding</keyword>
<evidence type="ECO:0000256" key="11">
    <source>
        <dbReference type="ARBA" id="ARBA00023014"/>
    </source>
</evidence>
<evidence type="ECO:0000256" key="13">
    <source>
        <dbReference type="HAMAP-Rule" id="MF_00352"/>
    </source>
</evidence>
<feature type="binding site" evidence="13">
    <location>
        <position position="109"/>
    </location>
    <ligand>
        <name>[4Fe-4S] cluster</name>
        <dbReference type="ChEBI" id="CHEBI:49883"/>
        <note>ligand shared with heterodimeric partner</note>
    </ligand>
</feature>
<accession>A0A5C2FU90</accession>
<dbReference type="GO" id="GO:0051539">
    <property type="term" value="F:4 iron, 4 sulfur cluster binding"/>
    <property type="evidence" value="ECO:0007669"/>
    <property type="project" value="UniProtKB-UniRule"/>
</dbReference>
<proteinExistence type="inferred from homology"/>
<dbReference type="GO" id="GO:0009507">
    <property type="term" value="C:chloroplast"/>
    <property type="evidence" value="ECO:0007669"/>
    <property type="project" value="UniProtKB-SubCell"/>
</dbReference>
<sequence length="469" mass="52308">MLNENKAGNSLVFECETGNYHTFCPISCVSWLYQKIEDSFFLVIGTKTCGYFLQNALGVMIFAEPRYAMAELEESDISAQLNDYKELKRLCLQIKQDRNPSVIVWIGTCTTEIIKMDLEGMAPILESEIGIPIVVARANGLDYAFTQGEDTVLAAMVGHCASSSPSPNAPLLASSVQGSELPPSQSKELLTVGLAEAQEQKEEKRLVLFGSLPSTIANQLEFELKRQGIKVAGWLPSARYADLPALGEDVYVCGINPFLSRTATTLMRRRKCKLISAPFPIGPDGTRAWIEKICSAFGVVPTGLDEREKMIWENLKESIEFIKGKSVFFMGDNLLEISLARFLIRCGMIVYEIGIPYMDKRFQAGELALLEKTCLEMKVPCPRIVEKPDNYYQIQRIKELQPDLVITGMAHANPLEARGITTKWSVEFTFAQIHGFTNAKDILELVTRPLRRNKNLENSINLLSALPTS</sequence>
<feature type="binding site" evidence="13">
    <location>
        <position position="49"/>
    </location>
    <ligand>
        <name>[4Fe-4S] cluster</name>
        <dbReference type="ChEBI" id="CHEBI:49883"/>
        <note>ligand shared with heterodimeric partner</note>
    </ligand>
</feature>
<dbReference type="GO" id="GO:0036068">
    <property type="term" value="P:light-independent chlorophyll biosynthetic process"/>
    <property type="evidence" value="ECO:0007669"/>
    <property type="project" value="UniProtKB-UniRule"/>
</dbReference>
<dbReference type="CDD" id="cd01979">
    <property type="entry name" value="Pchlide_reductase_N"/>
    <property type="match status" value="1"/>
</dbReference>
<evidence type="ECO:0000256" key="12">
    <source>
        <dbReference type="ARBA" id="ARBA00023171"/>
    </source>
</evidence>
<keyword evidence="8 13" id="KW-0067">ATP-binding</keyword>
<dbReference type="GeneID" id="40145272"/>
<keyword evidence="9 13" id="KW-0560">Oxidoreductase</keyword>
<dbReference type="InterPro" id="IPR050293">
    <property type="entry name" value="LIPOR_BchN/ChlN"/>
</dbReference>
<dbReference type="Pfam" id="PF00148">
    <property type="entry name" value="Oxidored_nitro"/>
    <property type="match status" value="1"/>
</dbReference>
<dbReference type="GO" id="GO:0005524">
    <property type="term" value="F:ATP binding"/>
    <property type="evidence" value="ECO:0007669"/>
    <property type="project" value="UniProtKB-UniRule"/>
</dbReference>
<evidence type="ECO:0000256" key="10">
    <source>
        <dbReference type="ARBA" id="ARBA00023004"/>
    </source>
</evidence>
<dbReference type="GO" id="GO:0046872">
    <property type="term" value="F:metal ion binding"/>
    <property type="evidence" value="ECO:0007669"/>
    <property type="project" value="UniProtKB-KW"/>
</dbReference>
<dbReference type="PANTHER" id="PTHR39429">
    <property type="entry name" value="LIGHT-INDEPENDENT PROTOCHLOROPHYLLIDE REDUCTASE SUBUNIT N"/>
    <property type="match status" value="1"/>
</dbReference>
<dbReference type="PANTHER" id="PTHR39429:SF3">
    <property type="entry name" value="LIGHT-INDEPENDENT PROTOCHLOROPHYLLIDE REDUCTASE SUBUNIT N"/>
    <property type="match status" value="1"/>
</dbReference>
<keyword evidence="4 13" id="KW-0602">Photosynthesis</keyword>
<dbReference type="AlphaFoldDB" id="A0A5C2FU90"/>
<feature type="binding site" evidence="13">
    <location>
        <position position="24"/>
    </location>
    <ligand>
        <name>[4Fe-4S] cluster</name>
        <dbReference type="ChEBI" id="CHEBI:49883"/>
        <note>ligand shared with heterodimeric partner</note>
    </ligand>
</feature>
<comment type="subcellular location">
    <subcellularLocation>
        <location evidence="1 13">Plastid</location>
        <location evidence="1 13">Chloroplast</location>
    </subcellularLocation>
</comment>
<name>A0A5C2FU90_9CHLO</name>
<evidence type="ECO:0000256" key="1">
    <source>
        <dbReference type="ARBA" id="ARBA00004229"/>
    </source>
</evidence>
<dbReference type="PIRSF" id="PIRSF000162">
    <property type="entry name" value="P_chlorophyll_rd"/>
    <property type="match status" value="1"/>
</dbReference>
<dbReference type="EC" id="1.3.7.7" evidence="13"/>
<organism evidence="15">
    <name type="scientific">Chlorosarcinopsis eremi</name>
    <dbReference type="NCBI Taxonomy" id="332213"/>
    <lineage>
        <taxon>Eukaryota</taxon>
        <taxon>Viridiplantae</taxon>
        <taxon>Chlorophyta</taxon>
        <taxon>core chlorophytes</taxon>
        <taxon>Chlorophyceae</taxon>
        <taxon>Chlorosarcinales</taxon>
        <taxon>Chlorosarcinaceae</taxon>
        <taxon>Chlorosarcinopsis</taxon>
    </lineage>
</organism>
<dbReference type="UniPathway" id="UPA00670"/>
<dbReference type="GO" id="GO:0019685">
    <property type="term" value="P:photosynthesis, dark reaction"/>
    <property type="evidence" value="ECO:0007669"/>
    <property type="project" value="InterPro"/>
</dbReference>
<evidence type="ECO:0000256" key="2">
    <source>
        <dbReference type="ARBA" id="ARBA00022485"/>
    </source>
</evidence>
<keyword evidence="5 15" id="KW-0934">Plastid</keyword>
<comment type="function">
    <text evidence="13">Component of the dark-operative protochlorophyllide reductase (DPOR) that uses Mg-ATP and reduced ferredoxin to reduce ring D of protochlorophyllide (Pchlide) to form chlorophyllide a (Chlide). This reaction is light-independent. The NB-protein (ChlN-ChlB) is the catalytic component of the complex.</text>
</comment>
<dbReference type="HAMAP" id="MF_00352">
    <property type="entry name" value="ChlN_BchN"/>
    <property type="match status" value="1"/>
</dbReference>
<feature type="domain" description="Nitrogenase/oxidoreductase component 1" evidence="14">
    <location>
        <begin position="24"/>
        <end position="448"/>
    </location>
</feature>
<comment type="pathway">
    <text evidence="13">Porphyrin-containing compound metabolism; chlorophyll biosynthesis (light-independent).</text>
</comment>
<dbReference type="NCBIfam" id="TIGR01279">
    <property type="entry name" value="DPOR_bchN"/>
    <property type="match status" value="1"/>
</dbReference>
<evidence type="ECO:0000256" key="7">
    <source>
        <dbReference type="ARBA" id="ARBA00022741"/>
    </source>
</evidence>
<dbReference type="EMBL" id="MN102114">
    <property type="protein sequence ID" value="QEP09220.1"/>
    <property type="molecule type" value="Genomic_DNA"/>
</dbReference>
<evidence type="ECO:0000256" key="3">
    <source>
        <dbReference type="ARBA" id="ARBA00022528"/>
    </source>
</evidence>